<dbReference type="GO" id="GO:0004553">
    <property type="term" value="F:hydrolase activity, hydrolyzing O-glycosyl compounds"/>
    <property type="evidence" value="ECO:0007669"/>
    <property type="project" value="InterPro"/>
</dbReference>
<dbReference type="PROSITE" id="PS51257">
    <property type="entry name" value="PROKAR_LIPOPROTEIN"/>
    <property type="match status" value="1"/>
</dbReference>
<dbReference type="InterPro" id="IPR036439">
    <property type="entry name" value="Dockerin_dom_sf"/>
</dbReference>
<evidence type="ECO:0000313" key="2">
    <source>
        <dbReference type="EMBL" id="MBK6088175.1"/>
    </source>
</evidence>
<sequence>MKKVLSLLLATTVLLSCLAVMTVSAEAVTKLPSGYYVVGSFNNWTLDKAYRMHSEPYDCDNDKGDYYILKGIKLNTGDELKVGYTESGLKINAWYPDSGPQTNYIIPKDSYYNIAFALPTDETLGDWDWQLWVEPCDPPTDVSQPVDPEPVIDRTKQLWDDHQTPTAGDIEEAVNEQFNSRTWIEAEDIMVFNTYCFDSTPAYVVDFGVKGYGIYCEVITEECFGDYLFWSASSYEPSIYVDNKLYTFTKAYQAGVLTQEMLQELLEANYRGGGYYGENSCRILPVIKGDADGDGDVSIIDATCVQRHEAGIATTSFFQPLADVDGDSEVSVIDATLIQRSNAGLYTIE</sequence>
<dbReference type="SUPFAM" id="SSF63446">
    <property type="entry name" value="Type I dockerin domain"/>
    <property type="match status" value="1"/>
</dbReference>
<organism evidence="2 3">
    <name type="scientific">Ruminococcus difficilis</name>
    <dbReference type="NCBI Taxonomy" id="2763069"/>
    <lineage>
        <taxon>Bacteria</taxon>
        <taxon>Bacillati</taxon>
        <taxon>Bacillota</taxon>
        <taxon>Clostridia</taxon>
        <taxon>Eubacteriales</taxon>
        <taxon>Oscillospiraceae</taxon>
        <taxon>Ruminococcus</taxon>
    </lineage>
</organism>
<dbReference type="Gene3D" id="1.10.1330.10">
    <property type="entry name" value="Dockerin domain"/>
    <property type="match status" value="1"/>
</dbReference>
<dbReference type="InterPro" id="IPR002105">
    <property type="entry name" value="Dockerin_1_rpt"/>
</dbReference>
<evidence type="ECO:0000313" key="3">
    <source>
        <dbReference type="Proteomes" id="UP000633365"/>
    </source>
</evidence>
<dbReference type="Proteomes" id="UP000633365">
    <property type="component" value="Unassembled WGS sequence"/>
</dbReference>
<protein>
    <submittedName>
        <fullName evidence="2">Dockerin type I repeat-containing protein</fullName>
    </submittedName>
</protein>
<dbReference type="AlphaFoldDB" id="A0A934WRI8"/>
<name>A0A934WRI8_9FIRM</name>
<keyword evidence="3" id="KW-1185">Reference proteome</keyword>
<proteinExistence type="predicted"/>
<keyword evidence="1" id="KW-0732">Signal</keyword>
<reference evidence="2" key="1">
    <citation type="submission" date="2021-01" db="EMBL/GenBank/DDBJ databases">
        <title>Genome public.</title>
        <authorList>
            <person name="Liu C."/>
            <person name="Sun Q."/>
        </authorList>
    </citation>
    <scope>NUCLEOTIDE SEQUENCE</scope>
    <source>
        <strain evidence="2">M6</strain>
    </source>
</reference>
<accession>A0A934WRI8</accession>
<dbReference type="EMBL" id="JAEQMG010000048">
    <property type="protein sequence ID" value="MBK6088175.1"/>
    <property type="molecule type" value="Genomic_DNA"/>
</dbReference>
<feature type="signal peptide" evidence="1">
    <location>
        <begin position="1"/>
        <end position="25"/>
    </location>
</feature>
<dbReference type="GO" id="GO:0000272">
    <property type="term" value="P:polysaccharide catabolic process"/>
    <property type="evidence" value="ECO:0007669"/>
    <property type="project" value="InterPro"/>
</dbReference>
<dbReference type="CDD" id="cd14256">
    <property type="entry name" value="Dockerin_I"/>
    <property type="match status" value="1"/>
</dbReference>
<comment type="caution">
    <text evidence="2">The sequence shown here is derived from an EMBL/GenBank/DDBJ whole genome shotgun (WGS) entry which is preliminary data.</text>
</comment>
<dbReference type="RefSeq" id="WP_186832827.1">
    <property type="nucleotide sequence ID" value="NZ_JAEQMG010000048.1"/>
</dbReference>
<evidence type="ECO:0000256" key="1">
    <source>
        <dbReference type="SAM" id="SignalP"/>
    </source>
</evidence>
<dbReference type="Pfam" id="PF00404">
    <property type="entry name" value="Dockerin_1"/>
    <property type="match status" value="1"/>
</dbReference>
<feature type="chain" id="PRO_5038431202" evidence="1">
    <location>
        <begin position="26"/>
        <end position="349"/>
    </location>
</feature>
<gene>
    <name evidence="2" type="ORF">JKK62_05825</name>
</gene>